<dbReference type="EMBL" id="LASV01000073">
    <property type="protein sequence ID" value="KKA24178.1"/>
    <property type="molecule type" value="Genomic_DNA"/>
</dbReference>
<feature type="compositionally biased region" description="Pro residues" evidence="1">
    <location>
        <begin position="94"/>
        <end position="110"/>
    </location>
</feature>
<feature type="transmembrane region" description="Helical" evidence="2">
    <location>
        <begin position="22"/>
        <end position="41"/>
    </location>
</feature>
<feature type="compositionally biased region" description="Low complexity" evidence="1">
    <location>
        <begin position="111"/>
        <end position="121"/>
    </location>
</feature>
<feature type="region of interest" description="Disordered" evidence="1">
    <location>
        <begin position="169"/>
        <end position="202"/>
    </location>
</feature>
<comment type="caution">
    <text evidence="3">The sequence shown here is derived from an EMBL/GenBank/DDBJ whole genome shotgun (WGS) entry which is preliminary data.</text>
</comment>
<accession>A0A0F4Z2T0</accession>
<feature type="compositionally biased region" description="Polar residues" evidence="1">
    <location>
        <begin position="187"/>
        <end position="202"/>
    </location>
</feature>
<dbReference type="RefSeq" id="XP_013330790.1">
    <property type="nucleotide sequence ID" value="XM_013475336.1"/>
</dbReference>
<protein>
    <submittedName>
        <fullName evidence="3">Uncharacterized protein</fullName>
    </submittedName>
</protein>
<feature type="transmembrane region" description="Helical" evidence="2">
    <location>
        <begin position="53"/>
        <end position="75"/>
    </location>
</feature>
<dbReference type="GeneID" id="25314181"/>
<evidence type="ECO:0000256" key="1">
    <source>
        <dbReference type="SAM" id="MobiDB-lite"/>
    </source>
</evidence>
<name>A0A0F4Z2T0_RASE3</name>
<keyword evidence="2" id="KW-1133">Transmembrane helix</keyword>
<evidence type="ECO:0000313" key="4">
    <source>
        <dbReference type="Proteomes" id="UP000053958"/>
    </source>
</evidence>
<proteinExistence type="predicted"/>
<sequence>MVIPPHFASVALVLMFKDRHDFLLNKVYILLGTFNAALHVFCRRLLPLSRIGLAYIILASVSTAGYAIAAFHSHWKVRVNVSRRNKSPRLAPLSPEPESLPDPPPIPQLQPRPYQHPQQQQWSRYFPNPSAQTSELTDETDRQLLRLLHTNTGNVPNRQLVRDTFRIELPEEDQNRNAVVPAGGSSAGSPETAATASNAERA</sequence>
<keyword evidence="4" id="KW-1185">Reference proteome</keyword>
<dbReference type="Proteomes" id="UP000053958">
    <property type="component" value="Unassembled WGS sequence"/>
</dbReference>
<dbReference type="AlphaFoldDB" id="A0A0F4Z2T0"/>
<evidence type="ECO:0000313" key="3">
    <source>
        <dbReference type="EMBL" id="KKA24178.1"/>
    </source>
</evidence>
<organism evidence="3 4">
    <name type="scientific">Rasamsonia emersonii (strain ATCC 16479 / CBS 393.64 / IMI 116815)</name>
    <dbReference type="NCBI Taxonomy" id="1408163"/>
    <lineage>
        <taxon>Eukaryota</taxon>
        <taxon>Fungi</taxon>
        <taxon>Dikarya</taxon>
        <taxon>Ascomycota</taxon>
        <taxon>Pezizomycotina</taxon>
        <taxon>Eurotiomycetes</taxon>
        <taxon>Eurotiomycetidae</taxon>
        <taxon>Eurotiales</taxon>
        <taxon>Trichocomaceae</taxon>
        <taxon>Rasamsonia</taxon>
    </lineage>
</organism>
<keyword evidence="2" id="KW-0472">Membrane</keyword>
<reference evidence="3 4" key="1">
    <citation type="submission" date="2015-04" db="EMBL/GenBank/DDBJ databases">
        <authorList>
            <person name="Heijne W.H."/>
            <person name="Fedorova N.D."/>
            <person name="Nierman W.C."/>
            <person name="Vollebregt A.W."/>
            <person name="Zhao Z."/>
            <person name="Wu L."/>
            <person name="Kumar M."/>
            <person name="Stam H."/>
            <person name="van den Berg M.A."/>
            <person name="Pel H.J."/>
        </authorList>
    </citation>
    <scope>NUCLEOTIDE SEQUENCE [LARGE SCALE GENOMIC DNA]</scope>
    <source>
        <strain evidence="3 4">CBS 393.64</strain>
    </source>
</reference>
<gene>
    <name evidence="3" type="ORF">T310_1830</name>
</gene>
<keyword evidence="2" id="KW-0812">Transmembrane</keyword>
<evidence type="ECO:0000256" key="2">
    <source>
        <dbReference type="SAM" id="Phobius"/>
    </source>
</evidence>
<feature type="region of interest" description="Disordered" evidence="1">
    <location>
        <begin position="86"/>
        <end position="139"/>
    </location>
</feature>